<evidence type="ECO:0000256" key="2">
    <source>
        <dbReference type="ARBA" id="ARBA00004993"/>
    </source>
</evidence>
<evidence type="ECO:0000256" key="7">
    <source>
        <dbReference type="ARBA" id="ARBA00023191"/>
    </source>
</evidence>
<evidence type="ECO:0000256" key="11">
    <source>
        <dbReference type="ARBA" id="ARBA00049191"/>
    </source>
</evidence>
<proteinExistence type="inferred from homology"/>
<dbReference type="Pfam" id="PF01648">
    <property type="entry name" value="ACPS"/>
    <property type="match status" value="1"/>
</dbReference>
<evidence type="ECO:0000313" key="16">
    <source>
        <dbReference type="EMBL" id="MBA5606575.1"/>
    </source>
</evidence>
<feature type="binding site" evidence="12">
    <location>
        <position position="94"/>
    </location>
    <ligand>
        <name>CoA</name>
        <dbReference type="ChEBI" id="CHEBI:57287"/>
    </ligand>
</feature>
<dbReference type="EMBL" id="JACEZS010000011">
    <property type="protein sequence ID" value="MBA5606575.1"/>
    <property type="molecule type" value="Genomic_DNA"/>
</dbReference>
<evidence type="ECO:0000256" key="10">
    <source>
        <dbReference type="ARBA" id="ARBA00049176"/>
    </source>
</evidence>
<comment type="similarity">
    <text evidence="3">Belongs to the P-Pant transferase superfamily. EntD family.</text>
</comment>
<dbReference type="GO" id="GO:0009366">
    <property type="term" value="C:enterobactin synthetase complex"/>
    <property type="evidence" value="ECO:0007669"/>
    <property type="project" value="InterPro"/>
</dbReference>
<keyword evidence="7" id="KW-0259">Enterobactin biosynthesis</keyword>
<comment type="subunit">
    <text evidence="4">EntB, EntD, EntE, and EntF form a multienzyme complex called enterobactin synthase.</text>
</comment>
<feature type="domain" description="4'-phosphopantetheinyl transferase N-terminal" evidence="15">
    <location>
        <begin position="79"/>
        <end position="139"/>
    </location>
</feature>
<dbReference type="InterPro" id="IPR008278">
    <property type="entry name" value="4-PPantetheinyl_Trfase_dom"/>
</dbReference>
<protein>
    <recommendedName>
        <fullName evidence="5">Enterobactin synthase component D</fullName>
    </recommendedName>
    <alternativeName>
        <fullName evidence="8">4'-phosphopantetheinyl transferase EntD</fullName>
    </alternativeName>
    <alternativeName>
        <fullName evidence="9">Enterochelin synthase D</fullName>
    </alternativeName>
</protein>
<evidence type="ECO:0000256" key="5">
    <source>
        <dbReference type="ARBA" id="ARBA00019087"/>
    </source>
</evidence>
<dbReference type="GO" id="GO:0000287">
    <property type="term" value="F:magnesium ion binding"/>
    <property type="evidence" value="ECO:0007669"/>
    <property type="project" value="InterPro"/>
</dbReference>
<dbReference type="Pfam" id="PF17837">
    <property type="entry name" value="4PPT_N"/>
    <property type="match status" value="1"/>
</dbReference>
<evidence type="ECO:0000256" key="12">
    <source>
        <dbReference type="PIRSR" id="PIRSR603542-1"/>
    </source>
</evidence>
<feature type="domain" description="4'-phosphopantetheinyl transferase" evidence="14">
    <location>
        <begin position="148"/>
        <end position="236"/>
    </location>
</feature>
<comment type="catalytic activity">
    <reaction evidence="10">
        <text>apo-[aryl-carrier protein] + CoA = holo-[aryl-carrier protein] + adenosine 3',5'-bisphosphate + H(+)</text>
        <dbReference type="Rhea" id="RHEA:48404"/>
        <dbReference type="Rhea" id="RHEA-COMP:15903"/>
        <dbReference type="Rhea" id="RHEA-COMP:17557"/>
        <dbReference type="ChEBI" id="CHEBI:15378"/>
        <dbReference type="ChEBI" id="CHEBI:29999"/>
        <dbReference type="ChEBI" id="CHEBI:57287"/>
        <dbReference type="ChEBI" id="CHEBI:58343"/>
        <dbReference type="ChEBI" id="CHEBI:64479"/>
    </reaction>
</comment>
<keyword evidence="13" id="KW-0479">Metal-binding</keyword>
<comment type="catalytic activity">
    <reaction evidence="11">
        <text>apo-[peptidyl-carrier protein] + CoA = holo-[peptidyl-carrier protein] + adenosine 3',5'-bisphosphate + H(+)</text>
        <dbReference type="Rhea" id="RHEA:46228"/>
        <dbReference type="Rhea" id="RHEA-COMP:11479"/>
        <dbReference type="Rhea" id="RHEA-COMP:11480"/>
        <dbReference type="ChEBI" id="CHEBI:15378"/>
        <dbReference type="ChEBI" id="CHEBI:29999"/>
        <dbReference type="ChEBI" id="CHEBI:57287"/>
        <dbReference type="ChEBI" id="CHEBI:58343"/>
        <dbReference type="ChEBI" id="CHEBI:64479"/>
    </reaction>
</comment>
<feature type="binding site" evidence="12">
    <location>
        <position position="86"/>
    </location>
    <ligand>
        <name>CoA</name>
        <dbReference type="ChEBI" id="CHEBI:57287"/>
    </ligand>
</feature>
<dbReference type="InterPro" id="IPR041354">
    <property type="entry name" value="4PPT_N"/>
</dbReference>
<evidence type="ECO:0000256" key="3">
    <source>
        <dbReference type="ARBA" id="ARBA00008342"/>
    </source>
</evidence>
<dbReference type="AlphaFoldDB" id="A0A7W2I7M0"/>
<feature type="binding site" evidence="13">
    <location>
        <position position="154"/>
    </location>
    <ligand>
        <name>Mg(2+)</name>
        <dbReference type="ChEBI" id="CHEBI:18420"/>
    </ligand>
</feature>
<keyword evidence="13" id="KW-0460">Magnesium</keyword>
<evidence type="ECO:0000256" key="8">
    <source>
        <dbReference type="ARBA" id="ARBA00029894"/>
    </source>
</evidence>
<dbReference type="GO" id="GO:0009239">
    <property type="term" value="P:enterobactin biosynthetic process"/>
    <property type="evidence" value="ECO:0007669"/>
    <property type="project" value="UniProtKB-UniPathway"/>
</dbReference>
<keyword evidence="17" id="KW-1185">Reference proteome</keyword>
<dbReference type="RefSeq" id="WP_182218798.1">
    <property type="nucleotide sequence ID" value="NZ_JACEZS010000011.1"/>
</dbReference>
<sequence>MSPAGSFSGAGAATRRAAAGAAPVVDVAGLGGLSGLVDVRLLRHRAGAIMLPIHLLRFDQAQFAPRQFAQHGLPCPPDIACSVPHRQAEFFFGRLAARQALRGAGWHGAQVGRGKHRQPVWPAGAVGAISHDKGLAAACAVSARALHGVGIDIESVPDAAAAAAVETQVLSAAELRLLRAHGTRPYRVLLAIAFSAKESFYKAISPVVGRYFGFDALRIEQFDTAAGRLRYTLLQTLAPAWPAGQTGQMDFTMLDAHTVLTVCAW</sequence>
<dbReference type="Gene3D" id="3.90.470.20">
    <property type="entry name" value="4'-phosphopantetheinyl transferase domain"/>
    <property type="match status" value="1"/>
</dbReference>
<feature type="binding site" evidence="12">
    <location>
        <position position="198"/>
    </location>
    <ligand>
        <name>CoA</name>
        <dbReference type="ChEBI" id="CHEBI:57287"/>
    </ligand>
</feature>
<dbReference type="InterPro" id="IPR037143">
    <property type="entry name" value="4-PPantetheinyl_Trfase_dom_sf"/>
</dbReference>
<feature type="binding site" evidence="13">
    <location>
        <position position="152"/>
    </location>
    <ligand>
        <name>Mg(2+)</name>
        <dbReference type="ChEBI" id="CHEBI:18420"/>
    </ligand>
</feature>
<dbReference type="SUPFAM" id="SSF56214">
    <property type="entry name" value="4'-phosphopantetheinyl transferase"/>
    <property type="match status" value="1"/>
</dbReference>
<evidence type="ECO:0000256" key="6">
    <source>
        <dbReference type="ARBA" id="ARBA00022679"/>
    </source>
</evidence>
<reference evidence="16 17" key="1">
    <citation type="submission" date="2020-07" db="EMBL/GenBank/DDBJ databases">
        <title>Novel species isolated from subtropical streams in China.</title>
        <authorList>
            <person name="Lu H."/>
        </authorList>
    </citation>
    <scope>NUCLEOTIDE SEQUENCE [LARGE SCALE GENOMIC DNA]</scope>
    <source>
        <strain evidence="16 17">FT3S</strain>
    </source>
</reference>
<evidence type="ECO:0000313" key="17">
    <source>
        <dbReference type="Proteomes" id="UP000566711"/>
    </source>
</evidence>
<evidence type="ECO:0000256" key="1">
    <source>
        <dbReference type="ARBA" id="ARBA00003937"/>
    </source>
</evidence>
<dbReference type="Proteomes" id="UP000566711">
    <property type="component" value="Unassembled WGS sequence"/>
</dbReference>
<evidence type="ECO:0000256" key="4">
    <source>
        <dbReference type="ARBA" id="ARBA00011503"/>
    </source>
</evidence>
<evidence type="ECO:0000256" key="13">
    <source>
        <dbReference type="PIRSR" id="PIRSR603542-2"/>
    </source>
</evidence>
<evidence type="ECO:0000259" key="15">
    <source>
        <dbReference type="Pfam" id="PF17837"/>
    </source>
</evidence>
<name>A0A7W2I7M0_9BURK</name>
<feature type="binding site" evidence="12">
    <location>
        <begin position="130"/>
        <end position="131"/>
    </location>
    <ligand>
        <name>CoA</name>
        <dbReference type="ChEBI" id="CHEBI:57287"/>
    </ligand>
</feature>
<dbReference type="GO" id="GO:0005886">
    <property type="term" value="C:plasma membrane"/>
    <property type="evidence" value="ECO:0007669"/>
    <property type="project" value="TreeGrafter"/>
</dbReference>
<organism evidence="16 17">
    <name type="scientific">Rugamonas fusca</name>
    <dbReference type="NCBI Taxonomy" id="2758568"/>
    <lineage>
        <taxon>Bacteria</taxon>
        <taxon>Pseudomonadati</taxon>
        <taxon>Pseudomonadota</taxon>
        <taxon>Betaproteobacteria</taxon>
        <taxon>Burkholderiales</taxon>
        <taxon>Oxalobacteraceae</taxon>
        <taxon>Telluria group</taxon>
        <taxon>Rugamonas</taxon>
    </lineage>
</organism>
<feature type="binding site" evidence="12">
    <location>
        <position position="202"/>
    </location>
    <ligand>
        <name>CoA</name>
        <dbReference type="ChEBI" id="CHEBI:57287"/>
    </ligand>
</feature>
<feature type="binding site" evidence="12">
    <location>
        <position position="152"/>
    </location>
    <ligand>
        <name>CoA</name>
        <dbReference type="ChEBI" id="CHEBI:57287"/>
    </ligand>
</feature>
<evidence type="ECO:0000256" key="9">
    <source>
        <dbReference type="ARBA" id="ARBA00031996"/>
    </source>
</evidence>
<gene>
    <name evidence="16" type="ORF">H3H36_14555</name>
</gene>
<comment type="cofactor">
    <cofactor evidence="13">
        <name>Mg(2+)</name>
        <dbReference type="ChEBI" id="CHEBI:18420"/>
    </cofactor>
</comment>
<accession>A0A7W2I7M0</accession>
<comment type="function">
    <text evidence="1">Involved in the biosynthesis of the siderophore enterobactin (enterochelin), which is a macrocyclic trimeric lactone of N-(2,3-dihydroxybenzoyl)-serine. The serine trilactone serves as a scaffolding for the three catechol functionalities that provide hexadentate coordination for the tightly ligated iron(2+) atoms. Plays an essential role in the assembly of the enterobactin by catalyzing the transfer of the 4'-phosphopantetheine (Ppant) moiety from coenzyme A to the apo-domains of both EntB (ArCP domain) and EntF (PCP domain) to yield their holo-forms which make them competent for the activation of 2,3-dihydroxybenzoate (DHB) and L-serine, respectively.</text>
</comment>
<evidence type="ECO:0000259" key="14">
    <source>
        <dbReference type="Pfam" id="PF01648"/>
    </source>
</evidence>
<dbReference type="InterPro" id="IPR003542">
    <property type="entry name" value="Enbac_synth_compD-like"/>
</dbReference>
<dbReference type="PANTHER" id="PTHR38096">
    <property type="entry name" value="ENTEROBACTIN SYNTHASE COMPONENT D"/>
    <property type="match status" value="1"/>
</dbReference>
<comment type="pathway">
    <text evidence="2">Siderophore biosynthesis; enterobactin biosynthesis.</text>
</comment>
<dbReference type="GO" id="GO:0008897">
    <property type="term" value="F:holo-[acyl-carrier-protein] synthase activity"/>
    <property type="evidence" value="ECO:0007669"/>
    <property type="project" value="InterPro"/>
</dbReference>
<comment type="caution">
    <text evidence="16">The sequence shown here is derived from an EMBL/GenBank/DDBJ whole genome shotgun (WGS) entry which is preliminary data.</text>
</comment>
<dbReference type="PANTHER" id="PTHR38096:SF1">
    <property type="entry name" value="ENTEROBACTIN SYNTHASE COMPONENT D"/>
    <property type="match status" value="1"/>
</dbReference>
<keyword evidence="6 16" id="KW-0808">Transferase</keyword>
<dbReference type="UniPathway" id="UPA00017"/>
<feature type="binding site" evidence="13">
    <location>
        <position position="153"/>
    </location>
    <ligand>
        <name>Mg(2+)</name>
        <dbReference type="ChEBI" id="CHEBI:18420"/>
    </ligand>
</feature>
<dbReference type="PRINTS" id="PR01399">
    <property type="entry name" value="ENTSNTHTASED"/>
</dbReference>